<dbReference type="Proteomes" id="UP000463951">
    <property type="component" value="Chromosome"/>
</dbReference>
<evidence type="ECO:0000313" key="3">
    <source>
        <dbReference type="Proteomes" id="UP000463951"/>
    </source>
</evidence>
<evidence type="ECO:0000313" key="2">
    <source>
        <dbReference type="EMBL" id="BBJ47026.1"/>
    </source>
</evidence>
<sequence>MVEMVRKSGLDTAISAALAPWRRPRAVHDPGKILLDVALAVRAFRDPLVDEAGGVLGPGDRRQFRVVPAPTGRPGCAVSDRPRRPR</sequence>
<evidence type="ECO:0000256" key="1">
    <source>
        <dbReference type="SAM" id="MobiDB-lite"/>
    </source>
</evidence>
<accession>A0A499VFQ4</accession>
<evidence type="ECO:0008006" key="4">
    <source>
        <dbReference type="Google" id="ProtNLM"/>
    </source>
</evidence>
<proteinExistence type="predicted"/>
<feature type="region of interest" description="Disordered" evidence="1">
    <location>
        <begin position="63"/>
        <end position="86"/>
    </location>
</feature>
<gene>
    <name evidence="2" type="ORF">SSPO_097440</name>
</gene>
<organism evidence="2 3">
    <name type="scientific">Streptomyces antimycoticus</name>
    <dbReference type="NCBI Taxonomy" id="68175"/>
    <lineage>
        <taxon>Bacteria</taxon>
        <taxon>Bacillati</taxon>
        <taxon>Actinomycetota</taxon>
        <taxon>Actinomycetes</taxon>
        <taxon>Kitasatosporales</taxon>
        <taxon>Streptomycetaceae</taxon>
        <taxon>Streptomyces</taxon>
        <taxon>Streptomyces violaceusniger group</taxon>
    </lineage>
</organism>
<dbReference type="AlphaFoldDB" id="A0A499VFQ4"/>
<reference evidence="2 3" key="1">
    <citation type="journal article" date="2020" name="Int. J. Syst. Evol. Microbiol.">
        <title>Reclassification of Streptomyces castelarensis and Streptomyces sporoclivatus as later heterotypic synonyms of Streptomyces antimycoticus.</title>
        <authorList>
            <person name="Komaki H."/>
            <person name="Tamura T."/>
        </authorList>
    </citation>
    <scope>NUCLEOTIDE SEQUENCE [LARGE SCALE GENOMIC DNA]</scope>
    <source>
        <strain evidence="2 3">NBRC 100767</strain>
    </source>
</reference>
<name>A0A499VFQ4_9ACTN</name>
<dbReference type="EMBL" id="AP019620">
    <property type="protein sequence ID" value="BBJ47026.1"/>
    <property type="molecule type" value="Genomic_DNA"/>
</dbReference>
<protein>
    <recommendedName>
        <fullName evidence="4">Transposase DDE domain-containing protein</fullName>
    </recommendedName>
</protein>